<organism evidence="7 8">
    <name type="scientific">Rhizophagus clarus</name>
    <dbReference type="NCBI Taxonomy" id="94130"/>
    <lineage>
        <taxon>Eukaryota</taxon>
        <taxon>Fungi</taxon>
        <taxon>Fungi incertae sedis</taxon>
        <taxon>Mucoromycota</taxon>
        <taxon>Glomeromycotina</taxon>
        <taxon>Glomeromycetes</taxon>
        <taxon>Glomerales</taxon>
        <taxon>Glomeraceae</taxon>
        <taxon>Rhizophagus</taxon>
    </lineage>
</organism>
<dbReference type="InterPro" id="IPR004827">
    <property type="entry name" value="bZIP"/>
</dbReference>
<dbReference type="PROSITE" id="PS00036">
    <property type="entry name" value="BZIP_BASIC"/>
    <property type="match status" value="1"/>
</dbReference>
<feature type="coiled-coil region" evidence="4">
    <location>
        <begin position="237"/>
        <end position="295"/>
    </location>
</feature>
<evidence type="ECO:0000256" key="3">
    <source>
        <dbReference type="ARBA" id="ARBA00023163"/>
    </source>
</evidence>
<dbReference type="CDD" id="cd14690">
    <property type="entry name" value="bZIP_CREB1"/>
    <property type="match status" value="1"/>
</dbReference>
<dbReference type="EMBL" id="BEXD01002090">
    <property type="protein sequence ID" value="GBB96941.1"/>
    <property type="molecule type" value="Genomic_DNA"/>
</dbReference>
<reference evidence="7 8" key="1">
    <citation type="submission" date="2017-11" db="EMBL/GenBank/DDBJ databases">
        <title>The genome of Rhizophagus clarus HR1 reveals common genetic basis of auxotrophy among arbuscular mycorrhizal fungi.</title>
        <authorList>
            <person name="Kobayashi Y."/>
        </authorList>
    </citation>
    <scope>NUCLEOTIDE SEQUENCE [LARGE SCALE GENOMIC DNA]</scope>
    <source>
        <strain evidence="7 8">HR1</strain>
    </source>
</reference>
<keyword evidence="8" id="KW-1185">Reference proteome</keyword>
<evidence type="ECO:0000256" key="1">
    <source>
        <dbReference type="ARBA" id="ARBA00023015"/>
    </source>
</evidence>
<dbReference type="AlphaFoldDB" id="A0A2Z6RJM6"/>
<evidence type="ECO:0000313" key="7">
    <source>
        <dbReference type="EMBL" id="GBB96941.1"/>
    </source>
</evidence>
<dbReference type="GO" id="GO:0000981">
    <property type="term" value="F:DNA-binding transcription factor activity, RNA polymerase II-specific"/>
    <property type="evidence" value="ECO:0007669"/>
    <property type="project" value="TreeGrafter"/>
</dbReference>
<evidence type="ECO:0000259" key="6">
    <source>
        <dbReference type="PROSITE" id="PS50217"/>
    </source>
</evidence>
<evidence type="ECO:0000256" key="2">
    <source>
        <dbReference type="ARBA" id="ARBA00023125"/>
    </source>
</evidence>
<dbReference type="PANTHER" id="PTHR23351:SF24">
    <property type="entry name" value="ACTIVATING TRANSCRIPTION FACTOR 3-RELATED"/>
    <property type="match status" value="1"/>
</dbReference>
<feature type="domain" description="BZIP" evidence="6">
    <location>
        <begin position="212"/>
        <end position="269"/>
    </location>
</feature>
<dbReference type="SMART" id="SM00338">
    <property type="entry name" value="BRLZ"/>
    <property type="match status" value="1"/>
</dbReference>
<proteinExistence type="predicted"/>
<dbReference type="Gene3D" id="1.20.5.170">
    <property type="match status" value="1"/>
</dbReference>
<dbReference type="PROSITE" id="PS50217">
    <property type="entry name" value="BZIP"/>
    <property type="match status" value="1"/>
</dbReference>
<evidence type="ECO:0000256" key="5">
    <source>
        <dbReference type="SAM" id="MobiDB-lite"/>
    </source>
</evidence>
<evidence type="ECO:0000256" key="4">
    <source>
        <dbReference type="SAM" id="Coils"/>
    </source>
</evidence>
<dbReference type="InterPro" id="IPR046347">
    <property type="entry name" value="bZIP_sf"/>
</dbReference>
<dbReference type="Pfam" id="PF00170">
    <property type="entry name" value="bZIP_1"/>
    <property type="match status" value="1"/>
</dbReference>
<dbReference type="STRING" id="94130.A0A2Z6RJM6"/>
<accession>A0A2Z6RJM6</accession>
<dbReference type="Proteomes" id="UP000247702">
    <property type="component" value="Unassembled WGS sequence"/>
</dbReference>
<comment type="caution">
    <text evidence="7">The sequence shown here is derived from an EMBL/GenBank/DDBJ whole genome shotgun (WGS) entry which is preliminary data.</text>
</comment>
<keyword evidence="1" id="KW-0805">Transcription regulation</keyword>
<name>A0A2Z6RJM6_9GLOM</name>
<protein>
    <recommendedName>
        <fullName evidence="6">BZIP domain-containing protein</fullName>
    </recommendedName>
</protein>
<dbReference type="GO" id="GO:0005634">
    <property type="term" value="C:nucleus"/>
    <property type="evidence" value="ECO:0007669"/>
    <property type="project" value="TreeGrafter"/>
</dbReference>
<dbReference type="PANTHER" id="PTHR23351">
    <property type="entry name" value="FOS TRANSCRIPTION FACTOR-RELATED"/>
    <property type="match status" value="1"/>
</dbReference>
<keyword evidence="2" id="KW-0238">DNA-binding</keyword>
<dbReference type="GO" id="GO:0000978">
    <property type="term" value="F:RNA polymerase II cis-regulatory region sequence-specific DNA binding"/>
    <property type="evidence" value="ECO:0007669"/>
    <property type="project" value="TreeGrafter"/>
</dbReference>
<keyword evidence="3" id="KW-0804">Transcription</keyword>
<evidence type="ECO:0000313" key="8">
    <source>
        <dbReference type="Proteomes" id="UP000247702"/>
    </source>
</evidence>
<dbReference type="SUPFAM" id="SSF57959">
    <property type="entry name" value="Leucine zipper domain"/>
    <property type="match status" value="1"/>
</dbReference>
<feature type="region of interest" description="Disordered" evidence="5">
    <location>
        <begin position="143"/>
        <end position="186"/>
    </location>
</feature>
<dbReference type="InterPro" id="IPR000837">
    <property type="entry name" value="AP-1"/>
</dbReference>
<sequence>MTHHKQQPGYTITFYNPPYNSQQTATVNQQHLQQAAASFPSPHYISYAPHISNPSSSTAETSIAANLYHHVHPTMAHPPSTVHLQQVSPQFFHLYASAPNPQLVIPSFTPISTDVKVAKVIPSSSDTSPSTDANVAKVLSTGAKGISSSSSSSTNVKVVNDEKNVSSSSNTPTDVKDAKIVSSSPNTSTNVKDVNVVLTSSNTPSCINSSTPDKRFQRLERNRLAARECRERRKAYILNLENKTSRLEDDNLILRQKVQELSTKLELLEYINQDNVRLENLVNELKKKITEQAKDGTTNVINDGTIIIDDNDNADVGIVKIEPEDR</sequence>
<gene>
    <name evidence="7" type="ORF">RclHR1_02880007</name>
</gene>
<keyword evidence="4" id="KW-0175">Coiled coil</keyword>